<dbReference type="InterPro" id="IPR027417">
    <property type="entry name" value="P-loop_NTPase"/>
</dbReference>
<evidence type="ECO:0000259" key="9">
    <source>
        <dbReference type="PROSITE" id="PS50929"/>
    </source>
</evidence>
<accession>A0A4U2Q246</accession>
<comment type="subcellular location">
    <subcellularLocation>
        <location evidence="1">Cell membrane</location>
        <topology evidence="1">Multi-pass membrane protein</topology>
    </subcellularLocation>
</comment>
<evidence type="ECO:0000256" key="7">
    <source>
        <dbReference type="SAM" id="Phobius"/>
    </source>
</evidence>
<evidence type="ECO:0000256" key="2">
    <source>
        <dbReference type="ARBA" id="ARBA00022692"/>
    </source>
</evidence>
<evidence type="ECO:0000256" key="1">
    <source>
        <dbReference type="ARBA" id="ARBA00004651"/>
    </source>
</evidence>
<evidence type="ECO:0000313" key="10">
    <source>
        <dbReference type="EMBL" id="TKH45200.1"/>
    </source>
</evidence>
<dbReference type="AlphaFoldDB" id="A0A4U2Q246"/>
<dbReference type="InterPro" id="IPR011527">
    <property type="entry name" value="ABC1_TM_dom"/>
</dbReference>
<comment type="caution">
    <text evidence="10">The sequence shown here is derived from an EMBL/GenBank/DDBJ whole genome shotgun (WGS) entry which is preliminary data.</text>
</comment>
<feature type="transmembrane region" description="Helical" evidence="7">
    <location>
        <begin position="58"/>
        <end position="75"/>
    </location>
</feature>
<proteinExistence type="predicted"/>
<dbReference type="PANTHER" id="PTHR43394">
    <property type="entry name" value="ATP-DEPENDENT PERMEASE MDL1, MITOCHONDRIAL"/>
    <property type="match status" value="1"/>
</dbReference>
<dbReference type="GO" id="GO:0005886">
    <property type="term" value="C:plasma membrane"/>
    <property type="evidence" value="ECO:0007669"/>
    <property type="project" value="UniProtKB-SubCell"/>
</dbReference>
<dbReference type="Proteomes" id="UP000308114">
    <property type="component" value="Unassembled WGS sequence"/>
</dbReference>
<dbReference type="CDD" id="cd03228">
    <property type="entry name" value="ABCC_MRP_Like"/>
    <property type="match status" value="1"/>
</dbReference>
<dbReference type="PROSITE" id="PS50929">
    <property type="entry name" value="ABC_TM1F"/>
    <property type="match status" value="1"/>
</dbReference>
<keyword evidence="4 10" id="KW-0067">ATP-binding</keyword>
<dbReference type="RefSeq" id="WP_137061147.1">
    <property type="nucleotide sequence ID" value="NZ_PNXQ01000008.1"/>
</dbReference>
<protein>
    <submittedName>
        <fullName evidence="10">ABC transporter ATP-binding protein</fullName>
    </submittedName>
</protein>
<gene>
    <name evidence="10" type="ORF">C1I60_07390</name>
</gene>
<keyword evidence="2 7" id="KW-0812">Transmembrane</keyword>
<name>A0A4U2Q246_9BACL</name>
<dbReference type="SUPFAM" id="SSF90123">
    <property type="entry name" value="ABC transporter transmembrane region"/>
    <property type="match status" value="1"/>
</dbReference>
<dbReference type="InterPro" id="IPR039421">
    <property type="entry name" value="Type_1_exporter"/>
</dbReference>
<evidence type="ECO:0000256" key="3">
    <source>
        <dbReference type="ARBA" id="ARBA00022741"/>
    </source>
</evidence>
<dbReference type="PROSITE" id="PS50893">
    <property type="entry name" value="ABC_TRANSPORTER_2"/>
    <property type="match status" value="1"/>
</dbReference>
<feature type="domain" description="ABC transmembrane type-1" evidence="9">
    <location>
        <begin position="23"/>
        <end position="304"/>
    </location>
</feature>
<dbReference type="SUPFAM" id="SSF52540">
    <property type="entry name" value="P-loop containing nucleoside triphosphate hydrolases"/>
    <property type="match status" value="1"/>
</dbReference>
<keyword evidence="6 7" id="KW-0472">Membrane</keyword>
<sequence>MKESIVFKRLAGLFRTHLKSVTIILTCLIISAGMNMLLPLTSRLIMDDGLLKGNMQAVILYTSAAFVLVCSDKLLHVCKEAFRAGLSANITYSLYEKAYLHLTRLRMSYFTRTNEAELLNQISMDVGNISRVADSGLFFVIMQAFSMIGGLCGLFMINWKMTVIVLCFLPVKYVAVQYFVRRRKKLIGEMIESSSDFAQWFGEAIGGMKEQRMFGLLANRHQEFSSRQHRIVGTERKISMLDAWNTASESILIQLLIMVLYIIGSNLIFRLELTVGGIFAFIAYSAYVTTPIFAILNIGYMLAEILPSAIRYYQFLDGEEEETLDLSVLEPISSNRAPDNHIAFHNVSFSYNEDEPVISGLNFMIARGEKVAIIGANGSGKSTVLDLIMRFCQPDQGIITYEGIDIQSYEMDEYRSRIALVSQQVYLFDTTIRDNIRLGSGVSDDVVATSIRDIGLTEFTQSLSDDFRIGSNGSRLSGGQRQKIAMARALVREAPLFILDEATSNLDAASEVNVHQLLETRLSDKTVIVVTHRSEVLKYVQKIILLEAGQSAQIGSHHYFMEHHPGYRKWVSENDEKTNEMIW</sequence>
<dbReference type="GO" id="GO:0016887">
    <property type="term" value="F:ATP hydrolysis activity"/>
    <property type="evidence" value="ECO:0007669"/>
    <property type="project" value="InterPro"/>
</dbReference>
<feature type="transmembrane region" description="Helical" evidence="7">
    <location>
        <begin position="163"/>
        <end position="180"/>
    </location>
</feature>
<dbReference type="Pfam" id="PF00664">
    <property type="entry name" value="ABC_membrane"/>
    <property type="match status" value="1"/>
</dbReference>
<reference evidence="10 11" key="1">
    <citation type="submission" date="2018-01" db="EMBL/GenBank/DDBJ databases">
        <title>Bacillales members from the olive rhizosphere are effective biological control agents against Verticillium dahliae.</title>
        <authorList>
            <person name="Gomez-Lama C."/>
            <person name="Legarda G."/>
            <person name="Ruano-Rosa D."/>
            <person name="Pizarro-Tobias P."/>
            <person name="Valverde-Corredor A."/>
            <person name="Niqui J.L."/>
            <person name="Trivino J.C."/>
            <person name="Roca A."/>
            <person name="Mercado-Blanco J."/>
        </authorList>
    </citation>
    <scope>NUCLEOTIDE SEQUENCE [LARGE SCALE GENOMIC DNA]</scope>
    <source>
        <strain evidence="10 11">PIC167</strain>
    </source>
</reference>
<evidence type="ECO:0000313" key="11">
    <source>
        <dbReference type="Proteomes" id="UP000308114"/>
    </source>
</evidence>
<dbReference type="GO" id="GO:0015421">
    <property type="term" value="F:ABC-type oligopeptide transporter activity"/>
    <property type="evidence" value="ECO:0007669"/>
    <property type="project" value="TreeGrafter"/>
</dbReference>
<dbReference type="CDD" id="cd07346">
    <property type="entry name" value="ABC_6TM_exporters"/>
    <property type="match status" value="1"/>
</dbReference>
<feature type="transmembrane region" description="Helical" evidence="7">
    <location>
        <begin position="21"/>
        <end position="38"/>
    </location>
</feature>
<organism evidence="10 11">
    <name type="scientific">Paenibacillus terrae</name>
    <dbReference type="NCBI Taxonomy" id="159743"/>
    <lineage>
        <taxon>Bacteria</taxon>
        <taxon>Bacillati</taxon>
        <taxon>Bacillota</taxon>
        <taxon>Bacilli</taxon>
        <taxon>Bacillales</taxon>
        <taxon>Paenibacillaceae</taxon>
        <taxon>Paenibacillus</taxon>
    </lineage>
</organism>
<keyword evidence="3" id="KW-0547">Nucleotide-binding</keyword>
<dbReference type="InterPro" id="IPR017871">
    <property type="entry name" value="ABC_transporter-like_CS"/>
</dbReference>
<feature type="transmembrane region" description="Helical" evidence="7">
    <location>
        <begin position="281"/>
        <end position="303"/>
    </location>
</feature>
<evidence type="ECO:0000256" key="5">
    <source>
        <dbReference type="ARBA" id="ARBA00022989"/>
    </source>
</evidence>
<dbReference type="EMBL" id="PNXQ01000008">
    <property type="protein sequence ID" value="TKH45200.1"/>
    <property type="molecule type" value="Genomic_DNA"/>
</dbReference>
<dbReference type="Gene3D" id="3.40.50.300">
    <property type="entry name" value="P-loop containing nucleotide triphosphate hydrolases"/>
    <property type="match status" value="1"/>
</dbReference>
<feature type="transmembrane region" description="Helical" evidence="7">
    <location>
        <begin position="137"/>
        <end position="157"/>
    </location>
</feature>
<keyword evidence="5 7" id="KW-1133">Transmembrane helix</keyword>
<evidence type="ECO:0000259" key="8">
    <source>
        <dbReference type="PROSITE" id="PS50893"/>
    </source>
</evidence>
<dbReference type="PROSITE" id="PS00211">
    <property type="entry name" value="ABC_TRANSPORTER_1"/>
    <property type="match status" value="1"/>
</dbReference>
<dbReference type="InterPro" id="IPR036640">
    <property type="entry name" value="ABC1_TM_sf"/>
</dbReference>
<dbReference type="PANTHER" id="PTHR43394:SF1">
    <property type="entry name" value="ATP-BINDING CASSETTE SUB-FAMILY B MEMBER 10, MITOCHONDRIAL"/>
    <property type="match status" value="1"/>
</dbReference>
<feature type="domain" description="ABC transporter" evidence="8">
    <location>
        <begin position="342"/>
        <end position="573"/>
    </location>
</feature>
<dbReference type="InterPro" id="IPR003593">
    <property type="entry name" value="AAA+_ATPase"/>
</dbReference>
<dbReference type="Gene3D" id="1.20.1560.10">
    <property type="entry name" value="ABC transporter type 1, transmembrane domain"/>
    <property type="match status" value="1"/>
</dbReference>
<dbReference type="SMART" id="SM00382">
    <property type="entry name" value="AAA"/>
    <property type="match status" value="1"/>
</dbReference>
<evidence type="ECO:0000256" key="4">
    <source>
        <dbReference type="ARBA" id="ARBA00022840"/>
    </source>
</evidence>
<dbReference type="InterPro" id="IPR003439">
    <property type="entry name" value="ABC_transporter-like_ATP-bd"/>
</dbReference>
<feature type="transmembrane region" description="Helical" evidence="7">
    <location>
        <begin position="251"/>
        <end position="269"/>
    </location>
</feature>
<evidence type="ECO:0000256" key="6">
    <source>
        <dbReference type="ARBA" id="ARBA00023136"/>
    </source>
</evidence>
<dbReference type="Pfam" id="PF00005">
    <property type="entry name" value="ABC_tran"/>
    <property type="match status" value="1"/>
</dbReference>
<dbReference type="GO" id="GO:0005524">
    <property type="term" value="F:ATP binding"/>
    <property type="evidence" value="ECO:0007669"/>
    <property type="project" value="UniProtKB-KW"/>
</dbReference>